<evidence type="ECO:0000313" key="12">
    <source>
        <dbReference type="Proteomes" id="UP000279799"/>
    </source>
</evidence>
<evidence type="ECO:0000256" key="5">
    <source>
        <dbReference type="ARBA" id="ARBA00022801"/>
    </source>
</evidence>
<dbReference type="GO" id="GO:0004222">
    <property type="term" value="F:metalloendopeptidase activity"/>
    <property type="evidence" value="ECO:0007669"/>
    <property type="project" value="TreeGrafter"/>
</dbReference>
<name>A0A448TV93_9PAST</name>
<evidence type="ECO:0000256" key="1">
    <source>
        <dbReference type="ARBA" id="ARBA00001947"/>
    </source>
</evidence>
<keyword evidence="3" id="KW-0645">Protease</keyword>
<keyword evidence="5 11" id="KW-0378">Hydrolase</keyword>
<gene>
    <name evidence="11" type="primary">lytM</name>
    <name evidence="11" type="ORF">NCTC12871_01334</name>
</gene>
<evidence type="ECO:0000256" key="2">
    <source>
        <dbReference type="ARBA" id="ARBA00004196"/>
    </source>
</evidence>
<dbReference type="Pfam" id="PF19425">
    <property type="entry name" value="Csd3_N2"/>
    <property type="match status" value="1"/>
</dbReference>
<evidence type="ECO:0000313" key="11">
    <source>
        <dbReference type="EMBL" id="VEJ09847.1"/>
    </source>
</evidence>
<keyword evidence="12" id="KW-1185">Reference proteome</keyword>
<accession>A0A448TV93</accession>
<dbReference type="Pfam" id="PF01551">
    <property type="entry name" value="Peptidase_M23"/>
    <property type="match status" value="1"/>
</dbReference>
<dbReference type="NCBIfam" id="NF008652">
    <property type="entry name" value="PRK11649.1"/>
    <property type="match status" value="1"/>
</dbReference>
<dbReference type="InterPro" id="IPR050570">
    <property type="entry name" value="Cell_wall_metabolism_enzyme"/>
</dbReference>
<dbReference type="Proteomes" id="UP000279799">
    <property type="component" value="Chromosome"/>
</dbReference>
<sequence length="489" mass="54754">MGSPSKKTQRIVWSSIAVIVSLVAGTALHNTYGTHTTASSMPPHTLSAKNSMLTPISENDQKDATAAKSDQNTADDNTPDSDDLSVDDINGKDDEVEQVEDVSDVADEASLPENAKTAIDNLLDATEQARQITEQFTHTVQKGDTLSKILSDSGLEDHIGHQLVKQFPEFETQLRPGQKIYWTLNNDGKLMYLNWLPSNREERIYIRTPQNTFTSKIIKQQSEWKTQILHGNIDHSFVKSFQDLGLNSIAANQASSALQWQTNMRHLQKGDKFTIEVSREFINNKPTGRADVKAIHLRTGKTDFYAIQAANGRFYDEYGNSTGKGFNRYPFNFVPRISSPFNLHRRHPITGVIRPHKGVDFAVPMGTRVLATADGVIQKVAFQAHGAGRYIVIRHSRKYQTVYMHLHRILVRAGQKVKRGQEIALSGNSGLSTGPHLHYEFRINGQPWNPMSVKLPNVVNLMTDKQRAQFLALAKKVKKELTISTNTTK</sequence>
<dbReference type="CDD" id="cd12797">
    <property type="entry name" value="M23_peptidase"/>
    <property type="match status" value="1"/>
</dbReference>
<evidence type="ECO:0000256" key="7">
    <source>
        <dbReference type="ARBA" id="ARBA00023049"/>
    </source>
</evidence>
<keyword evidence="6" id="KW-0862">Zinc</keyword>
<protein>
    <submittedName>
        <fullName evidence="11">Peptidase M23B</fullName>
        <ecNumber evidence="11">3.4.24.75</ecNumber>
    </submittedName>
</protein>
<comment type="subcellular location">
    <subcellularLocation>
        <location evidence="2">Cell envelope</location>
    </subcellularLocation>
</comment>
<dbReference type="EC" id="3.4.24.75" evidence="11"/>
<reference evidence="11 12" key="1">
    <citation type="submission" date="2018-12" db="EMBL/GenBank/DDBJ databases">
        <authorList>
            <consortium name="Pathogen Informatics"/>
        </authorList>
    </citation>
    <scope>NUCLEOTIDE SEQUENCE [LARGE SCALE GENOMIC DNA]</scope>
    <source>
        <strain evidence="11 12">NCTC12871</strain>
    </source>
</reference>
<keyword evidence="7" id="KW-0482">Metalloprotease</keyword>
<feature type="region of interest" description="Disordered" evidence="8">
    <location>
        <begin position="60"/>
        <end position="89"/>
    </location>
</feature>
<organism evidence="11 12">
    <name type="scientific">Actinobacillus delphinicola</name>
    <dbReference type="NCBI Taxonomy" id="51161"/>
    <lineage>
        <taxon>Bacteria</taxon>
        <taxon>Pseudomonadati</taxon>
        <taxon>Pseudomonadota</taxon>
        <taxon>Gammaproteobacteria</taxon>
        <taxon>Pasteurellales</taxon>
        <taxon>Pasteurellaceae</taxon>
        <taxon>Actinobacillus</taxon>
    </lineage>
</organism>
<evidence type="ECO:0000256" key="8">
    <source>
        <dbReference type="SAM" id="MobiDB-lite"/>
    </source>
</evidence>
<dbReference type="AlphaFoldDB" id="A0A448TV93"/>
<dbReference type="SUPFAM" id="SSF51261">
    <property type="entry name" value="Duplicated hybrid motif"/>
    <property type="match status" value="1"/>
</dbReference>
<feature type="domain" description="LysM" evidence="10">
    <location>
        <begin position="136"/>
        <end position="182"/>
    </location>
</feature>
<dbReference type="GO" id="GO:0006508">
    <property type="term" value="P:proteolysis"/>
    <property type="evidence" value="ECO:0007669"/>
    <property type="project" value="UniProtKB-KW"/>
</dbReference>
<evidence type="ECO:0000259" key="10">
    <source>
        <dbReference type="PROSITE" id="PS51782"/>
    </source>
</evidence>
<feature type="transmembrane region" description="Helical" evidence="9">
    <location>
        <begin position="12"/>
        <end position="32"/>
    </location>
</feature>
<keyword evidence="9" id="KW-0812">Transmembrane</keyword>
<dbReference type="RefSeq" id="WP_126600111.1">
    <property type="nucleotide sequence ID" value="NZ_LR134510.1"/>
</dbReference>
<dbReference type="OrthoDB" id="9805070at2"/>
<dbReference type="GO" id="GO:0030313">
    <property type="term" value="C:cell envelope"/>
    <property type="evidence" value="ECO:0007669"/>
    <property type="project" value="UniProtKB-SubCell"/>
</dbReference>
<evidence type="ECO:0000256" key="6">
    <source>
        <dbReference type="ARBA" id="ARBA00022833"/>
    </source>
</evidence>
<feature type="compositionally biased region" description="Acidic residues" evidence="8">
    <location>
        <begin position="77"/>
        <end position="86"/>
    </location>
</feature>
<dbReference type="InterPro" id="IPR016047">
    <property type="entry name" value="M23ase_b-sheet_dom"/>
</dbReference>
<dbReference type="EMBL" id="LR134510">
    <property type="protein sequence ID" value="VEJ09847.1"/>
    <property type="molecule type" value="Genomic_DNA"/>
</dbReference>
<dbReference type="PANTHER" id="PTHR21666:SF292">
    <property type="entry name" value="MUREIN DD-ENDOPEPTIDASE MEPM"/>
    <property type="match status" value="1"/>
</dbReference>
<evidence type="ECO:0000256" key="4">
    <source>
        <dbReference type="ARBA" id="ARBA00022723"/>
    </source>
</evidence>
<keyword evidence="9" id="KW-0472">Membrane</keyword>
<evidence type="ECO:0000256" key="9">
    <source>
        <dbReference type="SAM" id="Phobius"/>
    </source>
</evidence>
<dbReference type="GO" id="GO:0046872">
    <property type="term" value="F:metal ion binding"/>
    <property type="evidence" value="ECO:0007669"/>
    <property type="project" value="UniProtKB-KW"/>
</dbReference>
<proteinExistence type="predicted"/>
<dbReference type="Gene3D" id="3.10.450.350">
    <property type="match status" value="2"/>
</dbReference>
<evidence type="ECO:0000256" key="3">
    <source>
        <dbReference type="ARBA" id="ARBA00022670"/>
    </source>
</evidence>
<keyword evidence="9" id="KW-1133">Transmembrane helix</keyword>
<keyword evidence="4" id="KW-0479">Metal-binding</keyword>
<comment type="cofactor">
    <cofactor evidence="1">
        <name>Zn(2+)</name>
        <dbReference type="ChEBI" id="CHEBI:29105"/>
    </cofactor>
</comment>
<dbReference type="InterPro" id="IPR011055">
    <property type="entry name" value="Dup_hybrid_motif"/>
</dbReference>
<dbReference type="FunFam" id="2.70.70.10:FF:000002">
    <property type="entry name" value="Murein DD-endopeptidase MepM"/>
    <property type="match status" value="1"/>
</dbReference>
<dbReference type="KEGG" id="adp:NCTC12871_01334"/>
<dbReference type="InterPro" id="IPR045834">
    <property type="entry name" value="Csd3_N2"/>
</dbReference>
<dbReference type="InterPro" id="IPR018392">
    <property type="entry name" value="LysM"/>
</dbReference>
<dbReference type="PANTHER" id="PTHR21666">
    <property type="entry name" value="PEPTIDASE-RELATED"/>
    <property type="match status" value="1"/>
</dbReference>
<dbReference type="PROSITE" id="PS51782">
    <property type="entry name" value="LYSM"/>
    <property type="match status" value="1"/>
</dbReference>
<dbReference type="Gene3D" id="2.70.70.10">
    <property type="entry name" value="Glucose Permease (Domain IIA)"/>
    <property type="match status" value="1"/>
</dbReference>